<comment type="caution">
    <text evidence="3">The sequence shown here is derived from an EMBL/GenBank/DDBJ whole genome shotgun (WGS) entry which is preliminary data.</text>
</comment>
<gene>
    <name evidence="3" type="ORF">CRP01_12010</name>
</gene>
<evidence type="ECO:0000313" key="4">
    <source>
        <dbReference type="Proteomes" id="UP000223913"/>
    </source>
</evidence>
<dbReference type="RefSeq" id="WP_099150274.1">
    <property type="nucleotide sequence ID" value="NZ_PDUD01000018.1"/>
</dbReference>
<accession>A0A2D0NCQ4</accession>
<sequence>MPRSLPVKSKPKKMIRQWLLAAGGQIRIQSAELQQWIHANWFRLLMIGLLTLIFLKKDVRFQLDLQNGAYQVSPNQLQELIKTVPTATTAEVAPVHNPPVLNAKDQQQASYVDRFAKVARKEMTEFGIPASITLAQGLLETNAGTSPLATDHNNHFGLKCFSRSCDKGHCANYSDDSHKDFFRKFTSAWESYRAHSLLLVNSERYEDLFKLPRSDYKGWARGLKEAGYATDKQYARKLVRLIEGLRLYEYDV</sequence>
<dbReference type="OrthoDB" id="977752at2"/>
<reference evidence="3 4" key="1">
    <citation type="submission" date="2017-10" db="EMBL/GenBank/DDBJ databases">
        <title>The draft genome sequence of Lewinella nigricans NBRC 102662.</title>
        <authorList>
            <person name="Wang K."/>
        </authorList>
    </citation>
    <scope>NUCLEOTIDE SEQUENCE [LARGE SCALE GENOMIC DNA]</scope>
    <source>
        <strain evidence="3 4">NBRC 102662</strain>
    </source>
</reference>
<dbReference type="Gene3D" id="1.10.530.10">
    <property type="match status" value="1"/>
</dbReference>
<organism evidence="3 4">
    <name type="scientific">Flavilitoribacter nigricans (strain ATCC 23147 / DSM 23189 / NBRC 102662 / NCIMB 1420 / SS-2)</name>
    <name type="common">Lewinella nigricans</name>
    <dbReference type="NCBI Taxonomy" id="1122177"/>
    <lineage>
        <taxon>Bacteria</taxon>
        <taxon>Pseudomonadati</taxon>
        <taxon>Bacteroidota</taxon>
        <taxon>Saprospiria</taxon>
        <taxon>Saprospirales</taxon>
        <taxon>Lewinellaceae</taxon>
        <taxon>Flavilitoribacter</taxon>
    </lineage>
</organism>
<evidence type="ECO:0000313" key="3">
    <source>
        <dbReference type="EMBL" id="PHN06291.1"/>
    </source>
</evidence>
<proteinExistence type="predicted"/>
<dbReference type="Pfam" id="PF01832">
    <property type="entry name" value="Glucosaminidase"/>
    <property type="match status" value="1"/>
</dbReference>
<dbReference type="InterPro" id="IPR002901">
    <property type="entry name" value="MGlyc_endo_b_GlcNAc-like_dom"/>
</dbReference>
<dbReference type="PANTHER" id="PTHR33308:SF9">
    <property type="entry name" value="PEPTIDOGLYCAN HYDROLASE FLGJ"/>
    <property type="match status" value="1"/>
</dbReference>
<dbReference type="EMBL" id="PDUD01000018">
    <property type="protein sequence ID" value="PHN06291.1"/>
    <property type="molecule type" value="Genomic_DNA"/>
</dbReference>
<dbReference type="GO" id="GO:0004040">
    <property type="term" value="F:amidase activity"/>
    <property type="evidence" value="ECO:0007669"/>
    <property type="project" value="InterPro"/>
</dbReference>
<name>A0A2D0NCQ4_FLAN2</name>
<keyword evidence="1" id="KW-0378">Hydrolase</keyword>
<dbReference type="SMART" id="SM00047">
    <property type="entry name" value="LYZ2"/>
    <property type="match status" value="1"/>
</dbReference>
<evidence type="ECO:0000259" key="2">
    <source>
        <dbReference type="SMART" id="SM00047"/>
    </source>
</evidence>
<evidence type="ECO:0000256" key="1">
    <source>
        <dbReference type="ARBA" id="ARBA00022801"/>
    </source>
</evidence>
<dbReference type="Proteomes" id="UP000223913">
    <property type="component" value="Unassembled WGS sequence"/>
</dbReference>
<protein>
    <submittedName>
        <fullName evidence="3">N-acetylmuramidase</fullName>
    </submittedName>
</protein>
<dbReference type="AlphaFoldDB" id="A0A2D0NCQ4"/>
<keyword evidence="4" id="KW-1185">Reference proteome</keyword>
<dbReference type="InterPro" id="IPR051056">
    <property type="entry name" value="Glycosyl_Hydrolase_73"/>
</dbReference>
<feature type="domain" description="Mannosyl-glycoprotein endo-beta-N-acetylglucosamidase-like" evidence="2">
    <location>
        <begin position="99"/>
        <end position="251"/>
    </location>
</feature>
<dbReference type="PANTHER" id="PTHR33308">
    <property type="entry name" value="PEPTIDOGLYCAN HYDROLASE FLGJ"/>
    <property type="match status" value="1"/>
</dbReference>